<dbReference type="AlphaFoldDB" id="A0A8X6MWF2"/>
<feature type="region of interest" description="Disordered" evidence="1">
    <location>
        <begin position="21"/>
        <end position="45"/>
    </location>
</feature>
<comment type="caution">
    <text evidence="2">The sequence shown here is derived from an EMBL/GenBank/DDBJ whole genome shotgun (WGS) entry which is preliminary data.</text>
</comment>
<organism evidence="2 3">
    <name type="scientific">Nephila pilipes</name>
    <name type="common">Giant wood spider</name>
    <name type="synonym">Nephila maculata</name>
    <dbReference type="NCBI Taxonomy" id="299642"/>
    <lineage>
        <taxon>Eukaryota</taxon>
        <taxon>Metazoa</taxon>
        <taxon>Ecdysozoa</taxon>
        <taxon>Arthropoda</taxon>
        <taxon>Chelicerata</taxon>
        <taxon>Arachnida</taxon>
        <taxon>Araneae</taxon>
        <taxon>Araneomorphae</taxon>
        <taxon>Entelegynae</taxon>
        <taxon>Araneoidea</taxon>
        <taxon>Nephilidae</taxon>
        <taxon>Nephila</taxon>
    </lineage>
</organism>
<gene>
    <name evidence="2" type="ORF">NPIL_457521</name>
</gene>
<keyword evidence="3" id="KW-1185">Reference proteome</keyword>
<dbReference type="EMBL" id="BMAW01051579">
    <property type="protein sequence ID" value="GFS81271.1"/>
    <property type="molecule type" value="Genomic_DNA"/>
</dbReference>
<proteinExistence type="predicted"/>
<evidence type="ECO:0000256" key="1">
    <source>
        <dbReference type="SAM" id="MobiDB-lite"/>
    </source>
</evidence>
<accession>A0A8X6MWF2</accession>
<protein>
    <submittedName>
        <fullName evidence="2">Uncharacterized protein</fullName>
    </submittedName>
</protein>
<reference evidence="2" key="1">
    <citation type="submission" date="2020-08" db="EMBL/GenBank/DDBJ databases">
        <title>Multicomponent nature underlies the extraordinary mechanical properties of spider dragline silk.</title>
        <authorList>
            <person name="Kono N."/>
            <person name="Nakamura H."/>
            <person name="Mori M."/>
            <person name="Yoshida Y."/>
            <person name="Ohtoshi R."/>
            <person name="Malay A.D."/>
            <person name="Moran D.A.P."/>
            <person name="Tomita M."/>
            <person name="Numata K."/>
            <person name="Arakawa K."/>
        </authorList>
    </citation>
    <scope>NUCLEOTIDE SEQUENCE</scope>
</reference>
<name>A0A8X6MWF2_NEPPI</name>
<evidence type="ECO:0000313" key="3">
    <source>
        <dbReference type="Proteomes" id="UP000887013"/>
    </source>
</evidence>
<sequence length="77" mass="8722">MSEGVVARLPREIQMGNIRRVMRKDSPRGTTGSRPPSGVPRATLRSHAGEQWLTGYFQIRSVLSKQKTKCLYDSCMR</sequence>
<evidence type="ECO:0000313" key="2">
    <source>
        <dbReference type="EMBL" id="GFS81271.1"/>
    </source>
</evidence>
<dbReference type="Proteomes" id="UP000887013">
    <property type="component" value="Unassembled WGS sequence"/>
</dbReference>